<dbReference type="Proteomes" id="UP000268070">
    <property type="component" value="Chromosome"/>
</dbReference>
<dbReference type="KEGG" id="aaqu:D3M96_09440"/>
<dbReference type="InterPro" id="IPR036390">
    <property type="entry name" value="WH_DNA-bd_sf"/>
</dbReference>
<dbReference type="EMBL" id="CP032153">
    <property type="protein sequence ID" value="AYN20730.1"/>
    <property type="molecule type" value="Genomic_DNA"/>
</dbReference>
<name>A0A3G2HUB0_9BURK</name>
<evidence type="ECO:0000313" key="2">
    <source>
        <dbReference type="EMBL" id="AYN20730.1"/>
    </source>
</evidence>
<dbReference type="PANTHER" id="PTHR33164:SF107">
    <property type="entry name" value="TRANSCRIPTIONAL REGULATORY PROTEIN"/>
    <property type="match status" value="1"/>
</dbReference>
<dbReference type="GO" id="GO:0003700">
    <property type="term" value="F:DNA-binding transcription factor activity"/>
    <property type="evidence" value="ECO:0007669"/>
    <property type="project" value="InterPro"/>
</dbReference>
<dbReference type="Pfam" id="PF01047">
    <property type="entry name" value="MarR"/>
    <property type="match status" value="1"/>
</dbReference>
<dbReference type="SMART" id="SM00347">
    <property type="entry name" value="HTH_MARR"/>
    <property type="match status" value="1"/>
</dbReference>
<proteinExistence type="predicted"/>
<dbReference type="InterPro" id="IPR000835">
    <property type="entry name" value="HTH_MarR-typ"/>
</dbReference>
<reference evidence="2 3" key="1">
    <citation type="submission" date="2018-09" db="EMBL/GenBank/DDBJ databases">
        <title>Complete genome sequence of the hydrocarbonoclastic bacterium Alcaligenes aquatilis QD168, isolated from a crude-oil polluted marine sediment of Central Chile.</title>
        <authorList>
            <person name="Duran R.E."/>
            <person name="Barra B."/>
            <person name="Salva-Serra F."/>
            <person name="Mendez V."/>
            <person name="Moore E.R.B."/>
            <person name="Seeger M."/>
        </authorList>
    </citation>
    <scope>NUCLEOTIDE SEQUENCE [LARGE SCALE GENOMIC DNA]</scope>
    <source>
        <strain evidence="2 3">QD168</strain>
    </source>
</reference>
<dbReference type="InterPro" id="IPR039422">
    <property type="entry name" value="MarR/SlyA-like"/>
</dbReference>
<evidence type="ECO:0000259" key="1">
    <source>
        <dbReference type="PROSITE" id="PS50995"/>
    </source>
</evidence>
<dbReference type="OrthoDB" id="4549026at2"/>
<accession>A0A3G2HUB0</accession>
<dbReference type="InterPro" id="IPR036388">
    <property type="entry name" value="WH-like_DNA-bd_sf"/>
</dbReference>
<feature type="domain" description="HTH marR-type" evidence="1">
    <location>
        <begin position="6"/>
        <end position="139"/>
    </location>
</feature>
<dbReference type="PANTHER" id="PTHR33164">
    <property type="entry name" value="TRANSCRIPTIONAL REGULATOR, MARR FAMILY"/>
    <property type="match status" value="1"/>
</dbReference>
<sequence length="159" mass="17383">MSQKSQPRFVFLLNHAHKALQRWIQKQPSAWTDISAAQVGMLFLIRSQGSVTVGEAASALQVAPAAITGLSKRMQAAGLIQRLTDDVDTRKICLTLTPAGEEASIKAKSTLQDLNQQLSDGFTEDELKVVARWLSQVVNLDLPTDNYVKHSSSRVAPLT</sequence>
<gene>
    <name evidence="2" type="ORF">D3M96_09440</name>
</gene>
<protein>
    <submittedName>
        <fullName evidence="2">MarR family transcriptional regulator</fullName>
    </submittedName>
</protein>
<evidence type="ECO:0000313" key="3">
    <source>
        <dbReference type="Proteomes" id="UP000268070"/>
    </source>
</evidence>
<dbReference type="Gene3D" id="1.10.10.10">
    <property type="entry name" value="Winged helix-like DNA-binding domain superfamily/Winged helix DNA-binding domain"/>
    <property type="match status" value="1"/>
</dbReference>
<dbReference type="SUPFAM" id="SSF46785">
    <property type="entry name" value="Winged helix' DNA-binding domain"/>
    <property type="match status" value="1"/>
</dbReference>
<dbReference type="AlphaFoldDB" id="A0A3G2HUB0"/>
<organism evidence="2 3">
    <name type="scientific">Alcaligenes aquatilis</name>
    <dbReference type="NCBI Taxonomy" id="323284"/>
    <lineage>
        <taxon>Bacteria</taxon>
        <taxon>Pseudomonadati</taxon>
        <taxon>Pseudomonadota</taxon>
        <taxon>Betaproteobacteria</taxon>
        <taxon>Burkholderiales</taxon>
        <taxon>Alcaligenaceae</taxon>
        <taxon>Alcaligenes</taxon>
    </lineage>
</organism>
<dbReference type="PROSITE" id="PS50995">
    <property type="entry name" value="HTH_MARR_2"/>
    <property type="match status" value="1"/>
</dbReference>
<dbReference type="RefSeq" id="WP_121738784.1">
    <property type="nucleotide sequence ID" value="NZ_CP032153.1"/>
</dbReference>
<dbReference type="GO" id="GO:0006950">
    <property type="term" value="P:response to stress"/>
    <property type="evidence" value="ECO:0007669"/>
    <property type="project" value="TreeGrafter"/>
</dbReference>